<dbReference type="SUPFAM" id="SSF51445">
    <property type="entry name" value="(Trans)glycosidases"/>
    <property type="match status" value="1"/>
</dbReference>
<dbReference type="InterPro" id="IPR026444">
    <property type="entry name" value="Secre_tail"/>
</dbReference>
<reference evidence="3" key="1">
    <citation type="submission" date="2018-05" db="EMBL/GenBank/DDBJ databases">
        <authorList>
            <person name="Lanie J.A."/>
            <person name="Ng W.-L."/>
            <person name="Kazmierczak K.M."/>
            <person name="Andrzejewski T.M."/>
            <person name="Davidsen T.M."/>
            <person name="Wayne K.J."/>
            <person name="Tettelin H."/>
            <person name="Glass J.I."/>
            <person name="Rusch D."/>
            <person name="Podicherti R."/>
            <person name="Tsui H.-C.T."/>
            <person name="Winkler M.E."/>
        </authorList>
    </citation>
    <scope>NUCLEOTIDE SEQUENCE</scope>
</reference>
<dbReference type="Pfam" id="PF18962">
    <property type="entry name" value="Por_Secre_tail"/>
    <property type="match status" value="1"/>
</dbReference>
<feature type="domain" description="Glycosyl hydrolase family 13 catalytic" evidence="2">
    <location>
        <begin position="305"/>
        <end position="665"/>
    </location>
</feature>
<proteinExistence type="predicted"/>
<dbReference type="InterPro" id="IPR017853">
    <property type="entry name" value="GH"/>
</dbReference>
<dbReference type="InterPro" id="IPR006047">
    <property type="entry name" value="GH13_cat_dom"/>
</dbReference>
<dbReference type="Gene3D" id="2.60.40.10">
    <property type="entry name" value="Immunoglobulins"/>
    <property type="match status" value="1"/>
</dbReference>
<name>A0A381YNH0_9ZZZZ</name>
<dbReference type="AlphaFoldDB" id="A0A381YNH0"/>
<dbReference type="EMBL" id="UINC01018567">
    <property type="protein sequence ID" value="SVA78103.1"/>
    <property type="molecule type" value="Genomic_DNA"/>
</dbReference>
<organism evidence="3">
    <name type="scientific">marine metagenome</name>
    <dbReference type="NCBI Taxonomy" id="408172"/>
    <lineage>
        <taxon>unclassified sequences</taxon>
        <taxon>metagenomes</taxon>
        <taxon>ecological metagenomes</taxon>
    </lineage>
</organism>
<protein>
    <recommendedName>
        <fullName evidence="2">Glycosyl hydrolase family 13 catalytic domain-containing protein</fullName>
    </recommendedName>
</protein>
<dbReference type="SMART" id="SM00642">
    <property type="entry name" value="Aamy"/>
    <property type="match status" value="1"/>
</dbReference>
<evidence type="ECO:0000259" key="2">
    <source>
        <dbReference type="SMART" id="SM00642"/>
    </source>
</evidence>
<feature type="region of interest" description="Disordered" evidence="1">
    <location>
        <begin position="1"/>
        <end position="21"/>
    </location>
</feature>
<evidence type="ECO:0000256" key="1">
    <source>
        <dbReference type="SAM" id="MobiDB-lite"/>
    </source>
</evidence>
<dbReference type="Pfam" id="PF00128">
    <property type="entry name" value="Alpha-amylase"/>
    <property type="match status" value="2"/>
</dbReference>
<dbReference type="PANTHER" id="PTHR43002">
    <property type="entry name" value="GLYCOGEN DEBRANCHING ENZYME"/>
    <property type="match status" value="1"/>
</dbReference>
<dbReference type="NCBIfam" id="TIGR04183">
    <property type="entry name" value="Por_Secre_tail"/>
    <property type="match status" value="1"/>
</dbReference>
<dbReference type="GO" id="GO:0005975">
    <property type="term" value="P:carbohydrate metabolic process"/>
    <property type="evidence" value="ECO:0007669"/>
    <property type="project" value="InterPro"/>
</dbReference>
<gene>
    <name evidence="3" type="ORF">METZ01_LOCUS130957</name>
</gene>
<feature type="compositionally biased region" description="Polar residues" evidence="1">
    <location>
        <begin position="1"/>
        <end position="16"/>
    </location>
</feature>
<dbReference type="Gene3D" id="3.20.20.80">
    <property type="entry name" value="Glycosidases"/>
    <property type="match status" value="1"/>
</dbReference>
<sequence>MPEGTTNDWGPNSNGFISPDAPSQMVLNETIDAYEKTYSLTVGVQYLYKIHFHHNSSGTNYSWIPDPLNPETTDDNYNNSILDVTDPLFFQPARHLTDSGMVDGISVGVFTNGVLDSLVYAVGSDTINGMDSMSSESVFYAHLDPPRSIYESYWIQATINGVDYIVYDQPAIEVEEADLPPGVEMGPNWIDGQMFLAVHAPAQPVVQVLVVEPGESGSDAEALVMKKATGLEDIWWIELDMSAGEYEYEYLLLNGTRLPDPLSRRVINGKTRVVIGSGGVSTADDYQWQSNEYIRPALDTLIIYELHVDDFAAQGSGQGHFNDVIARLDHLQAAGINAIELMPVTEFPGGRSWGYNNQILSAVESSYGTPAEFKELIDTAHEKGIAIIMDMVWNHMVSSSPLWQIQPDMNLNPYFKNSSDLNPNEVEGTWGMLDVDHFNPYTVDYIHRVHRIWVDEYRVDGFRFDATRFVGWDMNQPELGLLGWTSLLHDYDPGLYITIEHLAADPWLVMNSDITAGWHDSFHDRLLDHVHGNYSSAMTFMSQVVGLHEYSNWDDPYDYPTQVIKYMVSHDEQSLIQEMVQWAGLTIDQAREKDKFYATILFTSRGTPMIWQGQELGFQSGWLDDNGNGNWDEEKLSYRPLDWGLLDAESGQDHLEYYTKLMRLRKKNPALYRGTFYDLWRYSSDRVIVYGYHDQTAGAEDDQVVVIANFHSQEKTVTNVPFLAPGNWVNLLDPGNDLFLTDSICEQYTVPPFSAHVYANRAWNLTAAEQQIHQPELFQLYPVYPNPFNSSIILSFDIPPVVTRLITSVQVYDINGRLVETLLDEPLKPGSYKYTWSPVEIPSGVYFLKLSTGTQGFTQKITYVK</sequence>
<evidence type="ECO:0000313" key="3">
    <source>
        <dbReference type="EMBL" id="SVA78103.1"/>
    </source>
</evidence>
<dbReference type="InterPro" id="IPR013783">
    <property type="entry name" value="Ig-like_fold"/>
</dbReference>
<dbReference type="Gene3D" id="2.60.40.4070">
    <property type="match status" value="1"/>
</dbReference>
<accession>A0A381YNH0</accession>